<dbReference type="Proteomes" id="UP000186308">
    <property type="component" value="Unassembled WGS sequence"/>
</dbReference>
<comment type="similarity">
    <text evidence="2">Belongs to the virb1 family.</text>
</comment>
<evidence type="ECO:0000256" key="3">
    <source>
        <dbReference type="ARBA" id="ARBA00022729"/>
    </source>
</evidence>
<feature type="compositionally biased region" description="Polar residues" evidence="4">
    <location>
        <begin position="50"/>
        <end position="62"/>
    </location>
</feature>
<gene>
    <name evidence="7" type="ORF">SAMN05421828_108125</name>
</gene>
<dbReference type="Pfam" id="PF01464">
    <property type="entry name" value="SLT"/>
    <property type="match status" value="1"/>
</dbReference>
<evidence type="ECO:0000313" key="7">
    <source>
        <dbReference type="EMBL" id="SIQ73010.1"/>
    </source>
</evidence>
<dbReference type="InterPro" id="IPR008258">
    <property type="entry name" value="Transglycosylase_SLT_dom_1"/>
</dbReference>
<dbReference type="SUPFAM" id="SSF53955">
    <property type="entry name" value="Lysozyme-like"/>
    <property type="match status" value="1"/>
</dbReference>
<dbReference type="OrthoDB" id="9815002at2"/>
<dbReference type="EMBL" id="FTNE01000008">
    <property type="protein sequence ID" value="SIQ73010.1"/>
    <property type="molecule type" value="Genomic_DNA"/>
</dbReference>
<dbReference type="SUPFAM" id="SSF48435">
    <property type="entry name" value="Bacterial muramidases"/>
    <property type="match status" value="1"/>
</dbReference>
<feature type="region of interest" description="Disordered" evidence="4">
    <location>
        <begin position="33"/>
        <end position="62"/>
    </location>
</feature>
<evidence type="ECO:0000256" key="4">
    <source>
        <dbReference type="SAM" id="MobiDB-lite"/>
    </source>
</evidence>
<dbReference type="GO" id="GO:0042597">
    <property type="term" value="C:periplasmic space"/>
    <property type="evidence" value="ECO:0007669"/>
    <property type="project" value="InterPro"/>
</dbReference>
<dbReference type="GO" id="GO:0004553">
    <property type="term" value="F:hydrolase activity, hydrolyzing O-glycosyl compounds"/>
    <property type="evidence" value="ECO:0007669"/>
    <property type="project" value="InterPro"/>
</dbReference>
<organism evidence="7 8">
    <name type="scientific">Acidiphilium rubrum</name>
    <dbReference type="NCBI Taxonomy" id="526"/>
    <lineage>
        <taxon>Bacteria</taxon>
        <taxon>Pseudomonadati</taxon>
        <taxon>Pseudomonadota</taxon>
        <taxon>Alphaproteobacteria</taxon>
        <taxon>Acetobacterales</taxon>
        <taxon>Acidocellaceae</taxon>
        <taxon>Acidiphilium</taxon>
    </lineage>
</organism>
<evidence type="ECO:0000256" key="2">
    <source>
        <dbReference type="ARBA" id="ARBA00009387"/>
    </source>
</evidence>
<dbReference type="PANTHER" id="PTHR37423:SF2">
    <property type="entry name" value="MEMBRANE-BOUND LYTIC MUREIN TRANSGLYCOSYLASE C"/>
    <property type="match status" value="1"/>
</dbReference>
<name>A0A8G2CKC4_ACIRU</name>
<dbReference type="CDD" id="cd13401">
    <property type="entry name" value="Slt70-like"/>
    <property type="match status" value="1"/>
</dbReference>
<evidence type="ECO:0000256" key="5">
    <source>
        <dbReference type="SAM" id="SignalP"/>
    </source>
</evidence>
<comment type="caution">
    <text evidence="7">The sequence shown here is derived from an EMBL/GenBank/DDBJ whole genome shotgun (WGS) entry which is preliminary data.</text>
</comment>
<keyword evidence="3 5" id="KW-0732">Signal</keyword>
<dbReference type="PANTHER" id="PTHR37423">
    <property type="entry name" value="SOLUBLE LYTIC MUREIN TRANSGLYCOSYLASE-RELATED"/>
    <property type="match status" value="1"/>
</dbReference>
<comment type="similarity">
    <text evidence="1">Belongs to the transglycosylase Slt family.</text>
</comment>
<feature type="chain" id="PRO_5034808944" evidence="5">
    <location>
        <begin position="33"/>
        <end position="619"/>
    </location>
</feature>
<reference evidence="7 8" key="1">
    <citation type="submission" date="2017-01" db="EMBL/GenBank/DDBJ databases">
        <authorList>
            <person name="Varghese N."/>
            <person name="Submissions S."/>
        </authorList>
    </citation>
    <scope>NUCLEOTIDE SEQUENCE [LARGE SCALE GENOMIC DNA]</scope>
    <source>
        <strain evidence="7 8">ATCC 35905</strain>
    </source>
</reference>
<dbReference type="InterPro" id="IPR023346">
    <property type="entry name" value="Lysozyme-like_dom_sf"/>
</dbReference>
<evidence type="ECO:0000259" key="6">
    <source>
        <dbReference type="Pfam" id="PF01464"/>
    </source>
</evidence>
<feature type="domain" description="Transglycosylase SLT" evidence="6">
    <location>
        <begin position="453"/>
        <end position="550"/>
    </location>
</feature>
<evidence type="ECO:0000313" key="8">
    <source>
        <dbReference type="Proteomes" id="UP000186308"/>
    </source>
</evidence>
<evidence type="ECO:0000256" key="1">
    <source>
        <dbReference type="ARBA" id="ARBA00007734"/>
    </source>
</evidence>
<dbReference type="Gene3D" id="1.10.530.10">
    <property type="match status" value="1"/>
</dbReference>
<protein>
    <submittedName>
        <fullName evidence="7">Transglycosylase SLT domain-containing protein</fullName>
    </submittedName>
</protein>
<dbReference type="InterPro" id="IPR008939">
    <property type="entry name" value="Lytic_TGlycosylase_superhlx_U"/>
</dbReference>
<dbReference type="AlphaFoldDB" id="A0A8G2CKC4"/>
<sequence length="619" mass="64488">MRGAVKKLSRLSVARACIVSAALLATVAPASAAPAGQRGSTTAKHAGVSQPATEPLGSSGSESVAYAIPRSTPLNGAETMLAQPLTPSDAATYQRIFADQHQGKMAAAQRLLDRVDNPLLKGQVLAQRYLGPYHHATPAELQAWLAAYNGQPHTLRIRALLLQRLPRGASAPTAAVTYLPEPIMAASGAAPPPPPGVPVPRYLADRVANLTRAGHTSLAIDLIGRDNHISTAAGAALRGDVARNLFINARYAEAFTVASQAAHEGGDAVWRPDFIAGLAAWQLHKIAEALPYFTAAASATHTSPGERAAGAFWAARAALRLRHPDAYLHWLDQAAAAPDSFYGMLAGRLLGHGLDGTGLSASLSEADIEAVAAHKNGALAFALIEVGRPADAARALRALWPDIRREAGFGRAVMRVAARAGLVDVAVALDQRLPGNAIAGTSLPLPALHPAGGFNVDPSLIYALARTESGFNVNAVSPVGARGLMQLMPQTAAAMARIGGIGGNMSAPAVNLALGQSYLRYLGKQPGVQRNLLDILASYNAGPVAAAAWAHSIHDGGDPLIFLESIPLAQTRRFVRQVLADSWLYAEQLGTTPESLDAMAEGKFPRLSPYGTALADAGD</sequence>
<feature type="signal peptide" evidence="5">
    <location>
        <begin position="1"/>
        <end position="32"/>
    </location>
</feature>
<accession>A0A8G2CKC4</accession>
<keyword evidence="8" id="KW-1185">Reference proteome</keyword>
<dbReference type="Gene3D" id="1.25.20.10">
    <property type="entry name" value="Bacterial muramidases"/>
    <property type="match status" value="1"/>
</dbReference>
<proteinExistence type="inferred from homology"/>